<feature type="transmembrane region" description="Helical" evidence="5">
    <location>
        <begin position="360"/>
        <end position="380"/>
    </location>
</feature>
<dbReference type="Gene3D" id="1.20.1720.10">
    <property type="entry name" value="Multidrug resistance protein D"/>
    <property type="match status" value="1"/>
</dbReference>
<comment type="subcellular location">
    <subcellularLocation>
        <location evidence="1">Membrane</location>
        <topology evidence="1">Multi-pass membrane protein</topology>
    </subcellularLocation>
</comment>
<dbReference type="GeneID" id="54576386"/>
<feature type="transmembrane region" description="Helical" evidence="5">
    <location>
        <begin position="231"/>
        <end position="250"/>
    </location>
</feature>
<reference evidence="8" key="1">
    <citation type="journal article" date="2020" name="Stud. Mycol.">
        <title>101 Dothideomycetes genomes: a test case for predicting lifestyles and emergence of pathogens.</title>
        <authorList>
            <person name="Haridas S."/>
            <person name="Albert R."/>
            <person name="Binder M."/>
            <person name="Bloem J."/>
            <person name="Labutti K."/>
            <person name="Salamov A."/>
            <person name="Andreopoulos B."/>
            <person name="Baker S."/>
            <person name="Barry K."/>
            <person name="Bills G."/>
            <person name="Bluhm B."/>
            <person name="Cannon C."/>
            <person name="Castanera R."/>
            <person name="Culley D."/>
            <person name="Daum C."/>
            <person name="Ezra D."/>
            <person name="Gonzalez J."/>
            <person name="Henrissat B."/>
            <person name="Kuo A."/>
            <person name="Liang C."/>
            <person name="Lipzen A."/>
            <person name="Lutzoni F."/>
            <person name="Magnuson J."/>
            <person name="Mondo S."/>
            <person name="Nolan M."/>
            <person name="Ohm R."/>
            <person name="Pangilinan J."/>
            <person name="Park H.-J."/>
            <person name="Ramirez L."/>
            <person name="Alfaro M."/>
            <person name="Sun H."/>
            <person name="Tritt A."/>
            <person name="Yoshinaga Y."/>
            <person name="Zwiers L.-H."/>
            <person name="Turgeon B."/>
            <person name="Goodwin S."/>
            <person name="Spatafora J."/>
            <person name="Crous P."/>
            <person name="Grigoriev I."/>
        </authorList>
    </citation>
    <scope>NUCLEOTIDE SEQUENCE</scope>
    <source>
        <strain evidence="8">CBS 122368</strain>
    </source>
</reference>
<feature type="transmembrane region" description="Helical" evidence="5">
    <location>
        <begin position="336"/>
        <end position="354"/>
    </location>
</feature>
<dbReference type="InterPro" id="IPR011701">
    <property type="entry name" value="MFS"/>
</dbReference>
<sequence length="521" mass="57278">WRFYATGVCMCLVNLVMAWDATAISIALPTIAAALHGSAIQSFWLGISFFAAATAFLPLFSAFSDIFGRKAMLLTGLAFFTIGSFIAAVGGNFNALHLGRSVQGIGAGGIFVLSDLIVSDLVSSLDKRRWTTILGTMWAIGAVTGPALGEALAERNQWRWIFWLNLPFCIIAFLILPFFAQLKAATPGSIFVKLRAIDWVGFLLLSGSLVSMLLGISWGGTLHTWSNPNTLLPLQFGLIGIVVFCVWSWFSPFPSIISLDGFMDRTSLATYFGTMIQGTIICAFLYFMPFYFSVAKPELSHLPAGVRWFPWTLPLVIFILITFVVVSRWNTWLPSIWLGWVLVLLGVALTTIYARTSPTGTWVSIAIVLGSGVGILYPSLHTASELIAEQEEEDNGKSRRAVTNYTFFQLLGKSFGVAIATSVFENEFFKHLRSNPLFERFAKEYTTDAVALVTRVRATTGGEGSPKTQIADAYVDSLKTIWILMAVLAGLALVVSCFMMPKESRKKQDVEMKNLDEGYVV</sequence>
<feature type="transmembrane region" description="Helical" evidence="5">
    <location>
        <begin position="401"/>
        <end position="424"/>
    </location>
</feature>
<dbReference type="Gene3D" id="1.20.1250.20">
    <property type="entry name" value="MFS general substrate transporter like domains"/>
    <property type="match status" value="1"/>
</dbReference>
<feature type="non-terminal residue" evidence="8">
    <location>
        <position position="1"/>
    </location>
</feature>
<feature type="transmembrane region" description="Helical" evidence="5">
    <location>
        <begin position="101"/>
        <end position="118"/>
    </location>
</feature>
<dbReference type="InterPro" id="IPR036259">
    <property type="entry name" value="MFS_trans_sf"/>
</dbReference>
<feature type="transmembrane region" description="Helical" evidence="5">
    <location>
        <begin position="308"/>
        <end position="329"/>
    </location>
</feature>
<feature type="domain" description="Major facilitator superfamily (MFS) profile" evidence="7">
    <location>
        <begin position="6"/>
        <end position="504"/>
    </location>
</feature>
<feature type="transmembrane region" description="Helical" evidence="5">
    <location>
        <begin position="72"/>
        <end position="95"/>
    </location>
</feature>
<evidence type="ECO:0000256" key="1">
    <source>
        <dbReference type="ARBA" id="ARBA00004141"/>
    </source>
</evidence>
<dbReference type="OrthoDB" id="2351791at2759"/>
<feature type="chain" id="PRO_5025547479" evidence="6">
    <location>
        <begin position="19"/>
        <end position="521"/>
    </location>
</feature>
<organism evidence="8 9">
    <name type="scientific">Trematosphaeria pertusa</name>
    <dbReference type="NCBI Taxonomy" id="390896"/>
    <lineage>
        <taxon>Eukaryota</taxon>
        <taxon>Fungi</taxon>
        <taxon>Dikarya</taxon>
        <taxon>Ascomycota</taxon>
        <taxon>Pezizomycotina</taxon>
        <taxon>Dothideomycetes</taxon>
        <taxon>Pleosporomycetidae</taxon>
        <taxon>Pleosporales</taxon>
        <taxon>Massarineae</taxon>
        <taxon>Trematosphaeriaceae</taxon>
        <taxon>Trematosphaeria</taxon>
    </lineage>
</organism>
<name>A0A6A6J1Y9_9PLEO</name>
<dbReference type="RefSeq" id="XP_033691818.1">
    <property type="nucleotide sequence ID" value="XM_033823056.1"/>
</dbReference>
<evidence type="ECO:0000256" key="5">
    <source>
        <dbReference type="SAM" id="Phobius"/>
    </source>
</evidence>
<evidence type="ECO:0000256" key="2">
    <source>
        <dbReference type="ARBA" id="ARBA00022692"/>
    </source>
</evidence>
<proteinExistence type="predicted"/>
<feature type="transmembrane region" description="Helical" evidence="5">
    <location>
        <begin position="130"/>
        <end position="148"/>
    </location>
</feature>
<dbReference type="PANTHER" id="PTHR23501:SF59">
    <property type="entry name" value="MAJOR FACILITATOR SUPERFAMILY (MFS) PROFILE DOMAIN-CONTAINING PROTEIN-RELATED"/>
    <property type="match status" value="1"/>
</dbReference>
<dbReference type="GO" id="GO:0005886">
    <property type="term" value="C:plasma membrane"/>
    <property type="evidence" value="ECO:0007669"/>
    <property type="project" value="TreeGrafter"/>
</dbReference>
<dbReference type="Pfam" id="PF07690">
    <property type="entry name" value="MFS_1"/>
    <property type="match status" value="1"/>
</dbReference>
<evidence type="ECO:0000313" key="8">
    <source>
        <dbReference type="EMBL" id="KAF2256814.1"/>
    </source>
</evidence>
<evidence type="ECO:0000256" key="3">
    <source>
        <dbReference type="ARBA" id="ARBA00022989"/>
    </source>
</evidence>
<evidence type="ECO:0000256" key="6">
    <source>
        <dbReference type="SAM" id="SignalP"/>
    </source>
</evidence>
<dbReference type="GO" id="GO:0022857">
    <property type="term" value="F:transmembrane transporter activity"/>
    <property type="evidence" value="ECO:0007669"/>
    <property type="project" value="InterPro"/>
</dbReference>
<keyword evidence="2 5" id="KW-0812">Transmembrane</keyword>
<dbReference type="PANTHER" id="PTHR23501">
    <property type="entry name" value="MAJOR FACILITATOR SUPERFAMILY"/>
    <property type="match status" value="1"/>
</dbReference>
<keyword evidence="3 5" id="KW-1133">Transmembrane helix</keyword>
<dbReference type="SUPFAM" id="SSF103473">
    <property type="entry name" value="MFS general substrate transporter"/>
    <property type="match status" value="1"/>
</dbReference>
<dbReference type="AlphaFoldDB" id="A0A6A6J1Y9"/>
<evidence type="ECO:0000256" key="4">
    <source>
        <dbReference type="ARBA" id="ARBA00023136"/>
    </source>
</evidence>
<dbReference type="EMBL" id="ML987189">
    <property type="protein sequence ID" value="KAF2256814.1"/>
    <property type="molecule type" value="Genomic_DNA"/>
</dbReference>
<dbReference type="InterPro" id="IPR020846">
    <property type="entry name" value="MFS_dom"/>
</dbReference>
<dbReference type="PRINTS" id="PR01036">
    <property type="entry name" value="TCRTETB"/>
</dbReference>
<accession>A0A6A6J1Y9</accession>
<dbReference type="PROSITE" id="PS50850">
    <property type="entry name" value="MFS"/>
    <property type="match status" value="1"/>
</dbReference>
<dbReference type="Proteomes" id="UP000800094">
    <property type="component" value="Unassembled WGS sequence"/>
</dbReference>
<keyword evidence="9" id="KW-1185">Reference proteome</keyword>
<feature type="transmembrane region" description="Helical" evidence="5">
    <location>
        <begin position="271"/>
        <end position="288"/>
    </location>
</feature>
<keyword evidence="4 5" id="KW-0472">Membrane</keyword>
<evidence type="ECO:0000313" key="9">
    <source>
        <dbReference type="Proteomes" id="UP000800094"/>
    </source>
</evidence>
<feature type="signal peptide" evidence="6">
    <location>
        <begin position="1"/>
        <end position="18"/>
    </location>
</feature>
<feature type="transmembrane region" description="Helical" evidence="5">
    <location>
        <begin position="42"/>
        <end position="60"/>
    </location>
</feature>
<keyword evidence="6" id="KW-0732">Signal</keyword>
<gene>
    <name evidence="8" type="ORF">BU26DRAFT_414219</name>
</gene>
<evidence type="ECO:0000259" key="7">
    <source>
        <dbReference type="PROSITE" id="PS50850"/>
    </source>
</evidence>
<feature type="transmembrane region" description="Helical" evidence="5">
    <location>
        <begin position="481"/>
        <end position="500"/>
    </location>
</feature>
<feature type="transmembrane region" description="Helical" evidence="5">
    <location>
        <begin position="160"/>
        <end position="179"/>
    </location>
</feature>
<feature type="transmembrane region" description="Helical" evidence="5">
    <location>
        <begin position="199"/>
        <end position="219"/>
    </location>
</feature>
<protein>
    <submittedName>
        <fullName evidence="8">MFS general substrate transporter</fullName>
    </submittedName>
</protein>